<dbReference type="Gene3D" id="1.10.10.10">
    <property type="entry name" value="Winged helix-like DNA-binding domain superfamily/Winged helix DNA-binding domain"/>
    <property type="match status" value="1"/>
</dbReference>
<dbReference type="InterPro" id="IPR014464">
    <property type="entry name" value="CvfB_fam"/>
</dbReference>
<accession>A0A3B0UCI6</accession>
<dbReference type="InterPro" id="IPR036388">
    <property type="entry name" value="WH-like_DNA-bd_sf"/>
</dbReference>
<dbReference type="PIRSF" id="PIRSF012524">
    <property type="entry name" value="YitL_S1"/>
    <property type="match status" value="1"/>
</dbReference>
<feature type="domain" description="S1 motif" evidence="1">
    <location>
        <begin position="144"/>
        <end position="206"/>
    </location>
</feature>
<dbReference type="EMBL" id="UOEP01000208">
    <property type="protein sequence ID" value="VAW24262.1"/>
    <property type="molecule type" value="Genomic_DNA"/>
</dbReference>
<feature type="domain" description="S1 motif" evidence="1">
    <location>
        <begin position="69"/>
        <end position="131"/>
    </location>
</feature>
<dbReference type="Gene3D" id="2.40.50.140">
    <property type="entry name" value="Nucleic acid-binding proteins"/>
    <property type="match status" value="1"/>
</dbReference>
<evidence type="ECO:0000313" key="2">
    <source>
        <dbReference type="EMBL" id="VAW24262.1"/>
    </source>
</evidence>
<sequence length="278" mass="31591">MAEIGKINNLEIVKEVDFGVYLDGEEDGEILLPKRYIPDGAVIGDVLEVFIYLDSEDRIIATTEKPLATAGEFAFLEVVAVTPFGAFLNWGLPKDLLVPFREQWQKMEVGRSFIVYIYLDHESKRIVASSKVEKFLDNLPVEFEVGEEVDLMVFGETELGYKAIVDDISTGILYKNEVFQTVKTGQLLKGYIKKIRDDEKIDLSLQKPTVRRFDEFTEKVLSFLKENNGSMPLTDKSPPEAIYEIFGMSKKNFKKAIGALYKKRMIIIDEGAIRLPVK</sequence>
<dbReference type="Pfam" id="PF13509">
    <property type="entry name" value="S1_2"/>
    <property type="match status" value="2"/>
</dbReference>
<name>A0A3B0UCI6_9ZZZZ</name>
<proteinExistence type="predicted"/>
<dbReference type="PANTHER" id="PTHR37296">
    <property type="entry name" value="CONSERVED VIRULENCE FACTOR B"/>
    <property type="match status" value="1"/>
</dbReference>
<dbReference type="InterPro" id="IPR039566">
    <property type="entry name" value="CvfB_S1_st"/>
</dbReference>
<dbReference type="InterPro" id="IPR003029">
    <property type="entry name" value="S1_domain"/>
</dbReference>
<feature type="domain" description="S1 motif" evidence="1">
    <location>
        <begin position="3"/>
        <end position="64"/>
    </location>
</feature>
<reference evidence="2" key="1">
    <citation type="submission" date="2018-06" db="EMBL/GenBank/DDBJ databases">
        <authorList>
            <person name="Zhirakovskaya E."/>
        </authorList>
    </citation>
    <scope>NUCLEOTIDE SEQUENCE</scope>
</reference>
<gene>
    <name evidence="2" type="ORF">MNBD_BACTEROID01-1206</name>
</gene>
<evidence type="ECO:0000259" key="1">
    <source>
        <dbReference type="SMART" id="SM00316"/>
    </source>
</evidence>
<protein>
    <submittedName>
        <fullName evidence="2">S1 RNA binding domain</fullName>
    </submittedName>
</protein>
<dbReference type="AlphaFoldDB" id="A0A3B0UCI6"/>
<dbReference type="GO" id="GO:0003676">
    <property type="term" value="F:nucleic acid binding"/>
    <property type="evidence" value="ECO:0007669"/>
    <property type="project" value="InterPro"/>
</dbReference>
<organism evidence="2">
    <name type="scientific">hydrothermal vent metagenome</name>
    <dbReference type="NCBI Taxonomy" id="652676"/>
    <lineage>
        <taxon>unclassified sequences</taxon>
        <taxon>metagenomes</taxon>
        <taxon>ecological metagenomes</taxon>
    </lineage>
</organism>
<dbReference type="Pfam" id="PF17783">
    <property type="entry name" value="WHD_CvfB"/>
    <property type="match status" value="1"/>
</dbReference>
<dbReference type="PANTHER" id="PTHR37296:SF1">
    <property type="entry name" value="CONSERVED VIRULENCE FACTOR B"/>
    <property type="match status" value="1"/>
</dbReference>
<dbReference type="InterPro" id="IPR012340">
    <property type="entry name" value="NA-bd_OB-fold"/>
</dbReference>
<dbReference type="SMART" id="SM00316">
    <property type="entry name" value="S1"/>
    <property type="match status" value="3"/>
</dbReference>
<dbReference type="InterPro" id="IPR040764">
    <property type="entry name" value="CvfB_WH"/>
</dbReference>